<dbReference type="FunFam" id="1.10.3130.10:FF:000005">
    <property type="entry name" value="Serine acetyltransferase 4"/>
    <property type="match status" value="1"/>
</dbReference>
<comment type="pathway">
    <text evidence="1">Amino-acid biosynthesis; L-cysteine biosynthesis; L-cysteine from L-serine: step 1/2.</text>
</comment>
<dbReference type="GO" id="GO:0000103">
    <property type="term" value="P:sulfate assimilation"/>
    <property type="evidence" value="ECO:0007669"/>
    <property type="project" value="UniProtKB-ARBA"/>
</dbReference>
<dbReference type="GO" id="GO:0005829">
    <property type="term" value="C:cytosol"/>
    <property type="evidence" value="ECO:0007669"/>
    <property type="project" value="UniProtKB-ARBA"/>
</dbReference>
<dbReference type="InterPro" id="IPR045304">
    <property type="entry name" value="LbH_SAT"/>
</dbReference>
<dbReference type="PROSITE" id="PS00101">
    <property type="entry name" value="HEXAPEP_TRANSFERASES"/>
    <property type="match status" value="1"/>
</dbReference>
<dbReference type="SUPFAM" id="SSF51161">
    <property type="entry name" value="Trimeric LpxA-like enzymes"/>
    <property type="match status" value="3"/>
</dbReference>
<evidence type="ECO:0000313" key="10">
    <source>
        <dbReference type="EMBL" id="KAG8497663.1"/>
    </source>
</evidence>
<feature type="transmembrane region" description="Helical" evidence="8">
    <location>
        <begin position="336"/>
        <end position="355"/>
    </location>
</feature>
<dbReference type="PANTHER" id="PTHR42811">
    <property type="entry name" value="SERINE ACETYLTRANSFERASE"/>
    <property type="match status" value="1"/>
</dbReference>
<evidence type="ECO:0000256" key="3">
    <source>
        <dbReference type="ARBA" id="ARBA00011553"/>
    </source>
</evidence>
<protein>
    <recommendedName>
        <fullName evidence="4">serine O-acetyltransferase</fullName>
        <ecNumber evidence="4">2.3.1.30</ecNumber>
    </recommendedName>
</protein>
<dbReference type="Pfam" id="PF06426">
    <property type="entry name" value="SATase_N"/>
    <property type="match status" value="3"/>
</dbReference>
<reference evidence="10 11" key="1">
    <citation type="journal article" date="2021" name="bioRxiv">
        <title>The Gossypium anomalum genome as a resource for cotton improvement and evolutionary analysis of hybrid incompatibility.</title>
        <authorList>
            <person name="Grover C.E."/>
            <person name="Yuan D."/>
            <person name="Arick M.A."/>
            <person name="Miller E.R."/>
            <person name="Hu G."/>
            <person name="Peterson D.G."/>
            <person name="Wendel J.F."/>
            <person name="Udall J.A."/>
        </authorList>
    </citation>
    <scope>NUCLEOTIDE SEQUENCE [LARGE SCALE GENOMIC DNA]</scope>
    <source>
        <strain evidence="10">JFW-Udall</strain>
        <tissue evidence="10">Leaf</tissue>
    </source>
</reference>
<evidence type="ECO:0000256" key="4">
    <source>
        <dbReference type="ARBA" id="ARBA00013266"/>
    </source>
</evidence>
<keyword evidence="8" id="KW-0472">Membrane</keyword>
<dbReference type="EC" id="2.3.1.30" evidence="4"/>
<organism evidence="10 11">
    <name type="scientific">Gossypium anomalum</name>
    <dbReference type="NCBI Taxonomy" id="47600"/>
    <lineage>
        <taxon>Eukaryota</taxon>
        <taxon>Viridiplantae</taxon>
        <taxon>Streptophyta</taxon>
        <taxon>Embryophyta</taxon>
        <taxon>Tracheophyta</taxon>
        <taxon>Spermatophyta</taxon>
        <taxon>Magnoliopsida</taxon>
        <taxon>eudicotyledons</taxon>
        <taxon>Gunneridae</taxon>
        <taxon>Pentapetalae</taxon>
        <taxon>rosids</taxon>
        <taxon>malvids</taxon>
        <taxon>Malvales</taxon>
        <taxon>Malvaceae</taxon>
        <taxon>Malvoideae</taxon>
        <taxon>Gossypium</taxon>
    </lineage>
</organism>
<keyword evidence="6" id="KW-0808">Transferase</keyword>
<dbReference type="OrthoDB" id="25818at2759"/>
<keyword evidence="8" id="KW-1133">Transmembrane helix</keyword>
<keyword evidence="8" id="KW-0812">Transmembrane</keyword>
<dbReference type="Proteomes" id="UP000701853">
    <property type="component" value="Chromosome 4"/>
</dbReference>
<dbReference type="UniPathway" id="UPA00136">
    <property type="reaction ID" value="UER00199"/>
</dbReference>
<evidence type="ECO:0000256" key="2">
    <source>
        <dbReference type="ARBA" id="ARBA00007274"/>
    </source>
</evidence>
<feature type="transmembrane region" description="Helical" evidence="8">
    <location>
        <begin position="145"/>
        <end position="165"/>
    </location>
</feature>
<dbReference type="Gene3D" id="2.160.10.10">
    <property type="entry name" value="Hexapeptide repeat proteins"/>
    <property type="match status" value="1"/>
</dbReference>
<evidence type="ECO:0000256" key="1">
    <source>
        <dbReference type="ARBA" id="ARBA00004876"/>
    </source>
</evidence>
<dbReference type="EMBL" id="JAHUZN010000004">
    <property type="protein sequence ID" value="KAG8497663.1"/>
    <property type="molecule type" value="Genomic_DNA"/>
</dbReference>
<dbReference type="InterPro" id="IPR010493">
    <property type="entry name" value="Ser_AcTrfase_N"/>
</dbReference>
<evidence type="ECO:0000256" key="5">
    <source>
        <dbReference type="ARBA" id="ARBA00022605"/>
    </source>
</evidence>
<dbReference type="AlphaFoldDB" id="A0A8J6DAX2"/>
<proteinExistence type="inferred from homology"/>
<keyword evidence="11" id="KW-1185">Reference proteome</keyword>
<name>A0A8J6DAX2_9ROSI</name>
<feature type="domain" description="Serine acetyltransferase N-terminal" evidence="9">
    <location>
        <begin position="435"/>
        <end position="539"/>
    </location>
</feature>
<evidence type="ECO:0000313" key="11">
    <source>
        <dbReference type="Proteomes" id="UP000701853"/>
    </source>
</evidence>
<comment type="subunit">
    <text evidence="3">Homomultimer.</text>
</comment>
<comment type="similarity">
    <text evidence="2">Belongs to the transferase hexapeptide repeat family.</text>
</comment>
<accession>A0A8J6DAX2</accession>
<dbReference type="GO" id="GO:0006535">
    <property type="term" value="P:cysteine biosynthetic process from serine"/>
    <property type="evidence" value="ECO:0007669"/>
    <property type="project" value="InterPro"/>
</dbReference>
<sequence>MFSAGLSLKETQDEEKEAKFNAKFPFEKVFPVYAMSLSKPDTDSILNSGRDPIWKAVREEAKLEAEKEPILSSFLYASILAHDCLEQALAFVLANRLQNPTLLATQLMDIFSNVMMHDRDIQRSIRLDVQAFIDRDPACLSYSSALLYLKVIYTFLGYLLVFYGCQLLKYVTSNGNNALQVVDKRWESFPDMFSAGLSLKETQDEEKEAKFNAKFPFEKVFPVYAMSLSKPDTDSILNSGRDPIWKAVREEAKLEAEKEPILSSFLYASILAHDCLEQALAFVLANRLQNPTLLATQLMDIFSNVMMHDRDIQRSIRLDVQAFIDRDPACLSYSSALLYLKVIYTFLGYLLVFYGCQLLKYVTSNGNNALQVVDKRWESFPDMFSAGLSLKETQDEEKEAKFNAKFPFEKVFPVYAMSLSKPDTDSILNSGRDPIWKAVREEAKLEAEKEPILSSFLYASILAHDCLEQALAFVLANRLQNPTLLATQLMDIFSNVMMHDRDIQRSIRLDVQAFIDRDPACLSYSSALLYLKGYHSLQSYRVAHALWKQGRNVLALALQSRISEVFGVDIHPAAKIGDGILLDHGTGVVIGETAVVGNRVSLMHGVTLGGTGKETGDRHPKVGDLALLGACVTVLGNIKIGEGAMIAAGSLVLKHVPPHSMVAGTPAQVIGSIDEQDPSLTMNHDATKEFFKHVAVSFRDGRSK</sequence>
<dbReference type="GO" id="GO:0009001">
    <property type="term" value="F:serine O-acetyltransferase activity"/>
    <property type="evidence" value="ECO:0007669"/>
    <property type="project" value="UniProtKB-EC"/>
</dbReference>
<evidence type="ECO:0000259" key="9">
    <source>
        <dbReference type="SMART" id="SM00971"/>
    </source>
</evidence>
<evidence type="ECO:0000256" key="7">
    <source>
        <dbReference type="ARBA" id="ARBA00023315"/>
    </source>
</evidence>
<dbReference type="FunFam" id="2.160.10.10:FF:000002">
    <property type="entry name" value="Serine acetyltransferase"/>
    <property type="match status" value="1"/>
</dbReference>
<keyword evidence="7" id="KW-0012">Acyltransferase</keyword>
<dbReference type="Gene3D" id="1.10.3130.10">
    <property type="entry name" value="serine acetyltransferase, domain 1"/>
    <property type="match status" value="3"/>
</dbReference>
<gene>
    <name evidence="10" type="ORF">CXB51_008880</name>
</gene>
<dbReference type="InterPro" id="IPR018357">
    <property type="entry name" value="Hexapep_transf_CS"/>
</dbReference>
<evidence type="ECO:0000256" key="8">
    <source>
        <dbReference type="SAM" id="Phobius"/>
    </source>
</evidence>
<evidence type="ECO:0000256" key="6">
    <source>
        <dbReference type="ARBA" id="ARBA00022679"/>
    </source>
</evidence>
<dbReference type="SMART" id="SM00971">
    <property type="entry name" value="SATase_N"/>
    <property type="match status" value="3"/>
</dbReference>
<keyword evidence="5" id="KW-0028">Amino-acid biosynthesis</keyword>
<dbReference type="InterPro" id="IPR053376">
    <property type="entry name" value="Serine_acetyltransferase"/>
</dbReference>
<feature type="domain" description="Serine acetyltransferase N-terminal" evidence="9">
    <location>
        <begin position="244"/>
        <end position="342"/>
    </location>
</feature>
<feature type="domain" description="Serine acetyltransferase N-terminal" evidence="9">
    <location>
        <begin position="53"/>
        <end position="151"/>
    </location>
</feature>
<comment type="caution">
    <text evidence="10">The sequence shown here is derived from an EMBL/GenBank/DDBJ whole genome shotgun (WGS) entry which is preliminary data.</text>
</comment>
<dbReference type="NCBIfam" id="NF041874">
    <property type="entry name" value="EPS_EpsC"/>
    <property type="match status" value="1"/>
</dbReference>
<dbReference type="InterPro" id="IPR011004">
    <property type="entry name" value="Trimer_LpxA-like_sf"/>
</dbReference>
<dbReference type="CDD" id="cd03354">
    <property type="entry name" value="LbH_SAT"/>
    <property type="match status" value="1"/>
</dbReference>
<dbReference type="InterPro" id="IPR042122">
    <property type="entry name" value="Ser_AcTrfase_N_sf"/>
</dbReference>